<feature type="compositionally biased region" description="Pro residues" evidence="3">
    <location>
        <begin position="503"/>
        <end position="512"/>
    </location>
</feature>
<evidence type="ECO:0000256" key="1">
    <source>
        <dbReference type="ARBA" id="ARBA00022884"/>
    </source>
</evidence>
<sequence>MATPPSSLPSPTPSSSSHSHFQSMSGFQPSRATSAASGVSYNSTLGREPKGYHQQGGGVDGPSAVYGEYQQPQNSNPYNHNVPAAFLPPVTSSPPPHPPPYVPPPQHAMAPDPIHAMPAGGPGLMGIGQPYPPPGGSWQGPGPAPGPALNGWRGPPPQGGYPSQQQPNYGRQGMPNGHISGPGAQLPLSPVENAGPATAGRGSFSSSVLSGMGPGPRPGSAHGEIKERRRDRERREKNEEEREDDEVISTIFVVGFPDDMPEREFQNIFTFAPGFEAATLKFPSGSSRREPTAALLAELTQLAANQAQAQAAAAEQGLEYPAPQPGLEEAMAAMTMAATASTSTSTTPSAAMSLTPSVPSGPMLGNPSNLPTRKQTIGFARFKTRADALAAREHLQGRKIDALTGATLKAEMAKKNLHTKRTTSGEELVGLLLRSGRLANLANGGGAPAIGPGPVSVTGQAQPLSAEQQQLPSAREAWDAWPNAAPTNTSERERQSFEDAKSMPPPPNPPQPSARGTMNARQHPSHALSQGEYPPSTTGFYDRPGSMPPTAQQQYPATSTVHRDGAEPSGPSNPSTSPSLSVKSPSQRQTDSKALLALAEEADELEGWSVNGAVGNGMNMGVMDGFHQTVGPRRGPFPNGSGSSYGGMGIGSLGPRSMGQPDVYGTSPPGGMDQASDASGRGGLIGGSNPADQNPPINTLYVGNLPAISPPTHPPNFLEESLRALFARSPGFKRMSFRQKINGPMCFVEFEEVLYASQAIKELYGHTLGGLVKGGIRLSYSKNSLGQRGNAHPSGINTGLFGGLAHTVALAGMSVASPTTATAQPVPINGNGNGGGNNYGSNPAQGPMTAAPGGPGYGLQLQQGRGVGGERDRESYQPPATAPISDTRRDSTMTGGGGSSSQGTSLSPTAQPFNISLPNPTSPRSRYLGPTPTSTNARLPSPSEGGGSNGLSTSFSGVSHSSAIAIPNSGSFQPFGQSSSSGPSSGFSPMSSPIRTPASFSWKSSGPTPGTTGAGFGFDFGSSNVQLGSLNGAASAWGAGSVGDRRD</sequence>
<proteinExistence type="predicted"/>
<feature type="compositionally biased region" description="Basic and acidic residues" evidence="3">
    <location>
        <begin position="223"/>
        <end position="240"/>
    </location>
</feature>
<reference evidence="5 6" key="1">
    <citation type="submission" date="2013-07" db="EMBL/GenBank/DDBJ databases">
        <title>The Genome Sequence of Cryptococcus heveanensis BCC8398.</title>
        <authorList>
            <consortium name="The Broad Institute Genome Sequencing Platform"/>
            <person name="Cuomo C."/>
            <person name="Litvintseva A."/>
            <person name="Chen Y."/>
            <person name="Heitman J."/>
            <person name="Sun S."/>
            <person name="Springer D."/>
            <person name="Dromer F."/>
            <person name="Young S.K."/>
            <person name="Zeng Q."/>
            <person name="Gargeya S."/>
            <person name="Fitzgerald M."/>
            <person name="Abouelleil A."/>
            <person name="Alvarado L."/>
            <person name="Berlin A.M."/>
            <person name="Chapman S.B."/>
            <person name="Dewar J."/>
            <person name="Goldberg J."/>
            <person name="Griggs A."/>
            <person name="Gujja S."/>
            <person name="Hansen M."/>
            <person name="Howarth C."/>
            <person name="Imamovic A."/>
            <person name="Larimer J."/>
            <person name="McCowan C."/>
            <person name="Murphy C."/>
            <person name="Pearson M."/>
            <person name="Priest M."/>
            <person name="Roberts A."/>
            <person name="Saif S."/>
            <person name="Shea T."/>
            <person name="Sykes S."/>
            <person name="Wortman J."/>
            <person name="Nusbaum C."/>
            <person name="Birren B."/>
        </authorList>
    </citation>
    <scope>NUCLEOTIDE SEQUENCE [LARGE SCALE GENOMIC DNA]</scope>
    <source>
        <strain evidence="5 6">BCC8398</strain>
    </source>
</reference>
<evidence type="ECO:0000259" key="4">
    <source>
        <dbReference type="PROSITE" id="PS50102"/>
    </source>
</evidence>
<dbReference type="OrthoDB" id="431169at2759"/>
<dbReference type="SUPFAM" id="SSF54928">
    <property type="entry name" value="RNA-binding domain, RBD"/>
    <property type="match status" value="2"/>
</dbReference>
<dbReference type="AlphaFoldDB" id="A0A1B9GMP9"/>
<organism evidence="5 6">
    <name type="scientific">Kwoniella heveanensis BCC8398</name>
    <dbReference type="NCBI Taxonomy" id="1296120"/>
    <lineage>
        <taxon>Eukaryota</taxon>
        <taxon>Fungi</taxon>
        <taxon>Dikarya</taxon>
        <taxon>Basidiomycota</taxon>
        <taxon>Agaricomycotina</taxon>
        <taxon>Tremellomycetes</taxon>
        <taxon>Tremellales</taxon>
        <taxon>Cryptococcaceae</taxon>
        <taxon>Kwoniella</taxon>
    </lineage>
</organism>
<keyword evidence="6" id="KW-1185">Reference proteome</keyword>
<dbReference type="InterPro" id="IPR000504">
    <property type="entry name" value="RRM_dom"/>
</dbReference>
<feature type="compositionally biased region" description="Polar residues" evidence="3">
    <location>
        <begin position="910"/>
        <end position="924"/>
    </location>
</feature>
<gene>
    <name evidence="5" type="ORF">I316_05974</name>
</gene>
<name>A0A1B9GMP9_9TREE</name>
<feature type="compositionally biased region" description="Polar residues" evidence="3">
    <location>
        <begin position="21"/>
        <end position="45"/>
    </location>
</feature>
<dbReference type="Proteomes" id="UP000092666">
    <property type="component" value="Unassembled WGS sequence"/>
</dbReference>
<feature type="compositionally biased region" description="Pro residues" evidence="3">
    <location>
        <begin position="91"/>
        <end position="106"/>
    </location>
</feature>
<dbReference type="PANTHER" id="PTHR10501">
    <property type="entry name" value="U1 SMALL NUCLEAR RIBONUCLEOPROTEIN A/U2 SMALL NUCLEAR RIBONUCLEOPROTEIN B"/>
    <property type="match status" value="1"/>
</dbReference>
<protein>
    <recommendedName>
        <fullName evidence="4">RRM domain-containing protein</fullName>
    </recommendedName>
</protein>
<feature type="compositionally biased region" description="Polar residues" evidence="3">
    <location>
        <begin position="549"/>
        <end position="560"/>
    </location>
</feature>
<feature type="region of interest" description="Disordered" evidence="3">
    <location>
        <begin position="451"/>
        <end position="592"/>
    </location>
</feature>
<evidence type="ECO:0000313" key="5">
    <source>
        <dbReference type="EMBL" id="OCF32306.1"/>
    </source>
</evidence>
<feature type="compositionally biased region" description="Polar residues" evidence="3">
    <location>
        <begin position="70"/>
        <end position="79"/>
    </location>
</feature>
<feature type="compositionally biased region" description="Basic and acidic residues" evidence="3">
    <location>
        <begin position="490"/>
        <end position="501"/>
    </location>
</feature>
<dbReference type="STRING" id="1296120.A0A1B9GMP9"/>
<dbReference type="EMBL" id="KI669509">
    <property type="protein sequence ID" value="OCF32306.1"/>
    <property type="molecule type" value="Genomic_DNA"/>
</dbReference>
<dbReference type="PROSITE" id="PS50102">
    <property type="entry name" value="RRM"/>
    <property type="match status" value="1"/>
</dbReference>
<feature type="compositionally biased region" description="Pro residues" evidence="3">
    <location>
        <begin position="1"/>
        <end position="12"/>
    </location>
</feature>
<dbReference type="InterPro" id="IPR012677">
    <property type="entry name" value="Nucleotide-bd_a/b_plait_sf"/>
</dbReference>
<evidence type="ECO:0000313" key="6">
    <source>
        <dbReference type="Proteomes" id="UP000092666"/>
    </source>
</evidence>
<feature type="compositionally biased region" description="Gly residues" evidence="3">
    <location>
        <begin position="643"/>
        <end position="652"/>
    </location>
</feature>
<dbReference type="GO" id="GO:0003723">
    <property type="term" value="F:RNA binding"/>
    <property type="evidence" value="ECO:0007669"/>
    <property type="project" value="UniProtKB-UniRule"/>
</dbReference>
<keyword evidence="1 2" id="KW-0694">RNA-binding</keyword>
<dbReference type="Gene3D" id="3.30.70.330">
    <property type="match status" value="2"/>
</dbReference>
<feature type="region of interest" description="Disordered" evidence="3">
    <location>
        <begin position="1"/>
        <end position="245"/>
    </location>
</feature>
<feature type="compositionally biased region" description="Low complexity" evidence="3">
    <location>
        <begin position="969"/>
        <end position="993"/>
    </location>
</feature>
<dbReference type="FunFam" id="3.30.70.330:FF:000428">
    <property type="entry name" value="Related to WHI3-involved in regulation of cell size"/>
    <property type="match status" value="1"/>
</dbReference>
<reference evidence="6" key="2">
    <citation type="submission" date="2013-12" db="EMBL/GenBank/DDBJ databases">
        <title>Evolution of pathogenesis and genome organization in the Tremellales.</title>
        <authorList>
            <person name="Cuomo C."/>
            <person name="Litvintseva A."/>
            <person name="Heitman J."/>
            <person name="Chen Y."/>
            <person name="Sun S."/>
            <person name="Springer D."/>
            <person name="Dromer F."/>
            <person name="Young S."/>
            <person name="Zeng Q."/>
            <person name="Chapman S."/>
            <person name="Gujja S."/>
            <person name="Saif S."/>
            <person name="Birren B."/>
        </authorList>
    </citation>
    <scope>NUCLEOTIDE SEQUENCE [LARGE SCALE GENOMIC DNA]</scope>
    <source>
        <strain evidence="6">BCC8398</strain>
    </source>
</reference>
<dbReference type="SMART" id="SM00360">
    <property type="entry name" value="RRM"/>
    <property type="match status" value="1"/>
</dbReference>
<dbReference type="Pfam" id="PF00076">
    <property type="entry name" value="RRM_1"/>
    <property type="match status" value="1"/>
</dbReference>
<feature type="domain" description="RRM" evidence="4">
    <location>
        <begin position="698"/>
        <end position="783"/>
    </location>
</feature>
<feature type="compositionally biased region" description="Low complexity" evidence="3">
    <location>
        <begin position="160"/>
        <end position="170"/>
    </location>
</feature>
<accession>A0A1B9GMP9</accession>
<feature type="region of interest" description="Disordered" evidence="3">
    <location>
        <begin position="968"/>
        <end position="1019"/>
    </location>
</feature>
<feature type="compositionally biased region" description="Low complexity" evidence="3">
    <location>
        <begin position="568"/>
        <end position="586"/>
    </location>
</feature>
<feature type="region of interest" description="Disordered" evidence="3">
    <location>
        <begin position="633"/>
        <end position="682"/>
    </location>
</feature>
<evidence type="ECO:0000256" key="2">
    <source>
        <dbReference type="PROSITE-ProRule" id="PRU00176"/>
    </source>
</evidence>
<feature type="region of interest" description="Disordered" evidence="3">
    <location>
        <begin position="822"/>
        <end position="954"/>
    </location>
</feature>
<feature type="compositionally biased region" description="Polar residues" evidence="3">
    <location>
        <begin position="457"/>
        <end position="472"/>
    </location>
</feature>
<dbReference type="InterPro" id="IPR035979">
    <property type="entry name" value="RBD_domain_sf"/>
</dbReference>
<evidence type="ECO:0000256" key="3">
    <source>
        <dbReference type="SAM" id="MobiDB-lite"/>
    </source>
</evidence>